<dbReference type="PROSITE" id="PS00889">
    <property type="entry name" value="CNMP_BINDING_2"/>
    <property type="match status" value="1"/>
</dbReference>
<accession>A0A9W6GSB3</accession>
<dbReference type="AlphaFoldDB" id="A0A9W6GSB3"/>
<evidence type="ECO:0000259" key="1">
    <source>
        <dbReference type="PROSITE" id="PS50042"/>
    </source>
</evidence>
<sequence length="224" mass="24911">MLENLIDAVTSWTASDSGKSTLSTVTSTVGWFEAAAVVGAAYFKGMIPLRAAAMTSNVLGITYGLLSGNLAVLTKHSINLPLNATRLLEMRRLIRSVRAASDSDLNFEWLKPFMHLDSFRATDFVFEKGDVAEQAYLLVEGRIEISEHGVILEPGAIFGEMALFTKNCKRTASAKCLTDVRLLSITYEQFEQLYFQNPKFGLYLVRLVVRRFESNHLGEELESS</sequence>
<organism evidence="2 3">
    <name type="scientific">Methylocystis echinoides</name>
    <dbReference type="NCBI Taxonomy" id="29468"/>
    <lineage>
        <taxon>Bacteria</taxon>
        <taxon>Pseudomonadati</taxon>
        <taxon>Pseudomonadota</taxon>
        <taxon>Alphaproteobacteria</taxon>
        <taxon>Hyphomicrobiales</taxon>
        <taxon>Methylocystaceae</taxon>
        <taxon>Methylocystis</taxon>
    </lineage>
</organism>
<dbReference type="InterPro" id="IPR018488">
    <property type="entry name" value="cNMP-bd_CS"/>
</dbReference>
<dbReference type="Pfam" id="PF00027">
    <property type="entry name" value="cNMP_binding"/>
    <property type="match status" value="1"/>
</dbReference>
<protein>
    <recommendedName>
        <fullName evidence="1">Cyclic nucleotide-binding domain-containing protein</fullName>
    </recommendedName>
</protein>
<evidence type="ECO:0000313" key="3">
    <source>
        <dbReference type="Proteomes" id="UP001144323"/>
    </source>
</evidence>
<name>A0A9W6GSB3_9HYPH</name>
<dbReference type="SMART" id="SM00100">
    <property type="entry name" value="cNMP"/>
    <property type="match status" value="1"/>
</dbReference>
<dbReference type="InterPro" id="IPR050397">
    <property type="entry name" value="Env_Response_Regulators"/>
</dbReference>
<dbReference type="EMBL" id="BSEC01000001">
    <property type="protein sequence ID" value="GLI92202.1"/>
    <property type="molecule type" value="Genomic_DNA"/>
</dbReference>
<proteinExistence type="predicted"/>
<dbReference type="CDD" id="cd00038">
    <property type="entry name" value="CAP_ED"/>
    <property type="match status" value="1"/>
</dbReference>
<dbReference type="SUPFAM" id="SSF51206">
    <property type="entry name" value="cAMP-binding domain-like"/>
    <property type="match status" value="1"/>
</dbReference>
<dbReference type="InterPro" id="IPR018490">
    <property type="entry name" value="cNMP-bd_dom_sf"/>
</dbReference>
<dbReference type="PANTHER" id="PTHR24567:SF68">
    <property type="entry name" value="DNA-BINDING TRANSCRIPTIONAL DUAL REGULATOR CRP"/>
    <property type="match status" value="1"/>
</dbReference>
<dbReference type="Proteomes" id="UP001144323">
    <property type="component" value="Unassembled WGS sequence"/>
</dbReference>
<dbReference type="RefSeq" id="WP_281801272.1">
    <property type="nucleotide sequence ID" value="NZ_BSEC01000001.1"/>
</dbReference>
<dbReference type="Gene3D" id="2.60.120.10">
    <property type="entry name" value="Jelly Rolls"/>
    <property type="match status" value="1"/>
</dbReference>
<feature type="domain" description="Cyclic nucleotide-binding" evidence="1">
    <location>
        <begin position="114"/>
        <end position="193"/>
    </location>
</feature>
<dbReference type="GO" id="GO:0003700">
    <property type="term" value="F:DNA-binding transcription factor activity"/>
    <property type="evidence" value="ECO:0007669"/>
    <property type="project" value="TreeGrafter"/>
</dbReference>
<evidence type="ECO:0000313" key="2">
    <source>
        <dbReference type="EMBL" id="GLI92202.1"/>
    </source>
</evidence>
<dbReference type="PANTHER" id="PTHR24567">
    <property type="entry name" value="CRP FAMILY TRANSCRIPTIONAL REGULATORY PROTEIN"/>
    <property type="match status" value="1"/>
</dbReference>
<dbReference type="InterPro" id="IPR014710">
    <property type="entry name" value="RmlC-like_jellyroll"/>
</dbReference>
<reference evidence="2" key="1">
    <citation type="journal article" date="2023" name="Int. J. Syst. Evol. Microbiol.">
        <title>Methylocystis iwaonis sp. nov., a type II methane-oxidizing bacterium from surface soil of a rice paddy field in Japan, and emended description of the genus Methylocystis (ex Whittenbury et al. 1970) Bowman et al. 1993.</title>
        <authorList>
            <person name="Kaise H."/>
            <person name="Sawadogo J.B."/>
            <person name="Alam M.S."/>
            <person name="Ueno C."/>
            <person name="Dianou D."/>
            <person name="Shinjo R."/>
            <person name="Asakawa S."/>
        </authorList>
    </citation>
    <scope>NUCLEOTIDE SEQUENCE</scope>
    <source>
        <strain evidence="2">LMG27198</strain>
    </source>
</reference>
<gene>
    <name evidence="2" type="ORF">LMG27198_11940</name>
</gene>
<dbReference type="InterPro" id="IPR000595">
    <property type="entry name" value="cNMP-bd_dom"/>
</dbReference>
<comment type="caution">
    <text evidence="2">The sequence shown here is derived from an EMBL/GenBank/DDBJ whole genome shotgun (WGS) entry which is preliminary data.</text>
</comment>
<keyword evidence="3" id="KW-1185">Reference proteome</keyword>
<dbReference type="GO" id="GO:0005829">
    <property type="term" value="C:cytosol"/>
    <property type="evidence" value="ECO:0007669"/>
    <property type="project" value="TreeGrafter"/>
</dbReference>
<dbReference type="PROSITE" id="PS50042">
    <property type="entry name" value="CNMP_BINDING_3"/>
    <property type="match status" value="1"/>
</dbReference>